<sequence length="88" mass="11042">MKYENKTQINRIKWHYFVNDKFHSIQKLDMRMYFPQELDAYLKWFEFTIIHKFGSFDEEPFNDNSEKQIFVCKFINQTYNELNGLHYR</sequence>
<comment type="caution">
    <text evidence="1">The sequence shown here is derived from an EMBL/GenBank/DDBJ whole genome shotgun (WGS) entry which is preliminary data.</text>
</comment>
<gene>
    <name evidence="1" type="ORF">SDC9_110842</name>
</gene>
<name>A0A645BF48_9ZZZZ</name>
<reference evidence="1" key="1">
    <citation type="submission" date="2019-08" db="EMBL/GenBank/DDBJ databases">
        <authorList>
            <person name="Kucharzyk K."/>
            <person name="Murdoch R.W."/>
            <person name="Higgins S."/>
            <person name="Loffler F."/>
        </authorList>
    </citation>
    <scope>NUCLEOTIDE SEQUENCE</scope>
</reference>
<dbReference type="EMBL" id="VSSQ01019697">
    <property type="protein sequence ID" value="MPM63957.1"/>
    <property type="molecule type" value="Genomic_DNA"/>
</dbReference>
<organism evidence="1">
    <name type="scientific">bioreactor metagenome</name>
    <dbReference type="NCBI Taxonomy" id="1076179"/>
    <lineage>
        <taxon>unclassified sequences</taxon>
        <taxon>metagenomes</taxon>
        <taxon>ecological metagenomes</taxon>
    </lineage>
</organism>
<proteinExistence type="predicted"/>
<accession>A0A645BF48</accession>
<dbReference type="AlphaFoldDB" id="A0A645BF48"/>
<evidence type="ECO:0000313" key="1">
    <source>
        <dbReference type="EMBL" id="MPM63957.1"/>
    </source>
</evidence>
<protein>
    <submittedName>
        <fullName evidence="1">Uncharacterized protein</fullName>
    </submittedName>
</protein>